<feature type="signal peptide" evidence="2">
    <location>
        <begin position="1"/>
        <end position="19"/>
    </location>
</feature>
<protein>
    <submittedName>
        <fullName evidence="3">Uncharacterized protein</fullName>
    </submittedName>
</protein>
<feature type="compositionally biased region" description="Low complexity" evidence="1">
    <location>
        <begin position="271"/>
        <end position="283"/>
    </location>
</feature>
<accession>E6ZL79</accession>
<proteinExistence type="predicted"/>
<evidence type="ECO:0000256" key="1">
    <source>
        <dbReference type="SAM" id="MobiDB-lite"/>
    </source>
</evidence>
<dbReference type="VEuPathDB" id="FungiDB:sr11947"/>
<keyword evidence="2" id="KW-0732">Signal</keyword>
<evidence type="ECO:0000256" key="2">
    <source>
        <dbReference type="SAM" id="SignalP"/>
    </source>
</evidence>
<sequence>MKLLASFAALLIALQVVAAVHSDQLQQPRFVKVKRTVSRHADSHKAYRLGANLEKRDLKPFLAKVEELKTLYNAGQDAPRQDQLLREIKKQASALGFMANPEVAARHGLKPPSESVHRLEGDEIAPVETSRAGEERGQGHFTRSQAWLDNQNRLAGHEKILDGHRELLDANHEANFLAHQRIGANTQAIREVSKKVQKTLRGRRAKNTLLWTTLAGTTALGTVTTLGMMSDYSKINAQKDDINRLSQEVARLKAQNGQMATSVTGPGGAVQQGAPASSQQGLV</sequence>
<gene>
    <name evidence="3" type="ORF">sr11947</name>
</gene>
<dbReference type="AlphaFoldDB" id="E6ZL79"/>
<evidence type="ECO:0000313" key="4">
    <source>
        <dbReference type="Proteomes" id="UP000008867"/>
    </source>
</evidence>
<dbReference type="HOGENOM" id="CLU_984102_0_0_1"/>
<name>E6ZL79_SPORE</name>
<reference evidence="3 4" key="1">
    <citation type="journal article" date="2010" name="Science">
        <title>Pathogenicity determinants in smut fungi revealed by genome comparison.</title>
        <authorList>
            <person name="Schirawski J."/>
            <person name="Mannhaupt G."/>
            <person name="Muench K."/>
            <person name="Brefort T."/>
            <person name="Schipper K."/>
            <person name="Doehlemann G."/>
            <person name="Di Stasio M."/>
            <person name="Roessel N."/>
            <person name="Mendoza-Mendoza A."/>
            <person name="Pester D."/>
            <person name="Mueller O."/>
            <person name="Winterberg B."/>
            <person name="Meyer E."/>
            <person name="Ghareeb H."/>
            <person name="Wollenberg T."/>
            <person name="Muensterkoetter M."/>
            <person name="Wong P."/>
            <person name="Walter M."/>
            <person name="Stukenbrock E."/>
            <person name="Gueldener U."/>
            <person name="Kahmann R."/>
        </authorList>
    </citation>
    <scope>NUCLEOTIDE SEQUENCE [LARGE SCALE GENOMIC DNA]</scope>
    <source>
        <strain evidence="4">SRZ2</strain>
    </source>
</reference>
<dbReference type="OrthoDB" id="10586817at2759"/>
<dbReference type="eggNOG" id="ENOG502RE89">
    <property type="taxonomic scope" value="Eukaryota"/>
</dbReference>
<dbReference type="EMBL" id="FQ311430">
    <property type="protein sequence ID" value="CBQ68082.1"/>
    <property type="molecule type" value="Genomic_DNA"/>
</dbReference>
<dbReference type="Proteomes" id="UP000008867">
    <property type="component" value="Chromosome 1"/>
</dbReference>
<keyword evidence="4" id="KW-1185">Reference proteome</keyword>
<feature type="region of interest" description="Disordered" evidence="1">
    <location>
        <begin position="256"/>
        <end position="283"/>
    </location>
</feature>
<feature type="chain" id="PRO_5003214607" evidence="2">
    <location>
        <begin position="20"/>
        <end position="283"/>
    </location>
</feature>
<evidence type="ECO:0000313" key="3">
    <source>
        <dbReference type="EMBL" id="CBQ68082.1"/>
    </source>
</evidence>
<organism evidence="3 4">
    <name type="scientific">Sporisorium reilianum (strain SRZ2)</name>
    <name type="common">Maize head smut fungus</name>
    <dbReference type="NCBI Taxonomy" id="999809"/>
    <lineage>
        <taxon>Eukaryota</taxon>
        <taxon>Fungi</taxon>
        <taxon>Dikarya</taxon>
        <taxon>Basidiomycota</taxon>
        <taxon>Ustilaginomycotina</taxon>
        <taxon>Ustilaginomycetes</taxon>
        <taxon>Ustilaginales</taxon>
        <taxon>Ustilaginaceae</taxon>
        <taxon>Sporisorium</taxon>
    </lineage>
</organism>